<keyword evidence="3" id="KW-1185">Reference proteome</keyword>
<feature type="compositionally biased region" description="Polar residues" evidence="1">
    <location>
        <begin position="121"/>
        <end position="145"/>
    </location>
</feature>
<feature type="region of interest" description="Disordered" evidence="1">
    <location>
        <begin position="107"/>
        <end position="162"/>
    </location>
</feature>
<gene>
    <name evidence="2" type="ORF">B0A55_13189</name>
</gene>
<evidence type="ECO:0000313" key="2">
    <source>
        <dbReference type="EMBL" id="TKA56524.1"/>
    </source>
</evidence>
<evidence type="ECO:0000256" key="1">
    <source>
        <dbReference type="SAM" id="MobiDB-lite"/>
    </source>
</evidence>
<organism evidence="2 3">
    <name type="scientific">Friedmanniomyces simplex</name>
    <dbReference type="NCBI Taxonomy" id="329884"/>
    <lineage>
        <taxon>Eukaryota</taxon>
        <taxon>Fungi</taxon>
        <taxon>Dikarya</taxon>
        <taxon>Ascomycota</taxon>
        <taxon>Pezizomycotina</taxon>
        <taxon>Dothideomycetes</taxon>
        <taxon>Dothideomycetidae</taxon>
        <taxon>Mycosphaerellales</taxon>
        <taxon>Teratosphaeriaceae</taxon>
        <taxon>Friedmanniomyces</taxon>
    </lineage>
</organism>
<comment type="caution">
    <text evidence="2">The sequence shown here is derived from an EMBL/GenBank/DDBJ whole genome shotgun (WGS) entry which is preliminary data.</text>
</comment>
<dbReference type="AlphaFoldDB" id="A0A4U0W2S6"/>
<feature type="region of interest" description="Disordered" evidence="1">
    <location>
        <begin position="1"/>
        <end position="38"/>
    </location>
</feature>
<dbReference type="STRING" id="329884.A0A4U0W2S6"/>
<protein>
    <submittedName>
        <fullName evidence="2">Uncharacterized protein</fullName>
    </submittedName>
</protein>
<feature type="region of interest" description="Disordered" evidence="1">
    <location>
        <begin position="200"/>
        <end position="239"/>
    </location>
</feature>
<dbReference type="EMBL" id="NAJQ01001571">
    <property type="protein sequence ID" value="TKA56524.1"/>
    <property type="molecule type" value="Genomic_DNA"/>
</dbReference>
<dbReference type="OrthoDB" id="8117402at2759"/>
<feature type="compositionally biased region" description="Polar residues" evidence="1">
    <location>
        <begin position="280"/>
        <end position="294"/>
    </location>
</feature>
<name>A0A4U0W2S6_9PEZI</name>
<reference evidence="2 3" key="1">
    <citation type="submission" date="2017-03" db="EMBL/GenBank/DDBJ databases">
        <title>Genomes of endolithic fungi from Antarctica.</title>
        <authorList>
            <person name="Coleine C."/>
            <person name="Masonjones S."/>
            <person name="Stajich J.E."/>
        </authorList>
    </citation>
    <scope>NUCLEOTIDE SEQUENCE [LARGE SCALE GENOMIC DNA]</scope>
    <source>
        <strain evidence="2 3">CCFEE 5184</strain>
    </source>
</reference>
<sequence>MAGLERDRSPSAGISSTSRHHLPPNASYPTTTTGAENRLARNHFDTLNAQAASSAFSDPSFTQDYAQAKWSTLDPTYTHIGQQEQHLPQPPILPSQTADLTDHTYLQSGGRTTLDYGHVGQGSNHVSPGALTQSTSPPNTESSAFPSFDFNPDTFDLDQSNFDSGASLDPSLLSGLDPNSNDLLSAQHTLNNHAALQDQMAAPMQSQAPTPPHLMPEMARRQSNSPSPHATPGFAQAGFQSMNRPRNLSESLDPASAMFPQGQNEWSHMGAYRTHRRTPSDNYSDISSHSNQASPYLGTLDSFDVNTHSSPMLNPTQDPTFNGDLGLQGFTLSGNQLAQQSYISPGQSPHHSPRLVAQHQQALPPFTADNNYGLVANSNGQCIQPQNGLDMFPGQGHEAFPSLNHTSPGDLGAADQMSPPEFKIDYAPPSKPVENARPMHAEDALSPPIRSNTKPQ</sequence>
<feature type="region of interest" description="Disordered" evidence="1">
    <location>
        <begin position="394"/>
        <end position="456"/>
    </location>
</feature>
<evidence type="ECO:0000313" key="3">
    <source>
        <dbReference type="Proteomes" id="UP000309340"/>
    </source>
</evidence>
<dbReference type="Proteomes" id="UP000309340">
    <property type="component" value="Unassembled WGS sequence"/>
</dbReference>
<feature type="region of interest" description="Disordered" evidence="1">
    <location>
        <begin position="275"/>
        <end position="299"/>
    </location>
</feature>
<accession>A0A4U0W2S6</accession>
<proteinExistence type="predicted"/>